<feature type="compositionally biased region" description="Basic and acidic residues" evidence="1">
    <location>
        <begin position="152"/>
        <end position="169"/>
    </location>
</feature>
<dbReference type="Proteomes" id="UP000695007">
    <property type="component" value="Unplaced"/>
</dbReference>
<name>A0AAJ6YXR5_9HYME</name>
<organism evidence="3 4">
    <name type="scientific">Ceratosolen solmsi marchali</name>
    <dbReference type="NCBI Taxonomy" id="326594"/>
    <lineage>
        <taxon>Eukaryota</taxon>
        <taxon>Metazoa</taxon>
        <taxon>Ecdysozoa</taxon>
        <taxon>Arthropoda</taxon>
        <taxon>Hexapoda</taxon>
        <taxon>Insecta</taxon>
        <taxon>Pterygota</taxon>
        <taxon>Neoptera</taxon>
        <taxon>Endopterygota</taxon>
        <taxon>Hymenoptera</taxon>
        <taxon>Apocrita</taxon>
        <taxon>Proctotrupomorpha</taxon>
        <taxon>Chalcidoidea</taxon>
        <taxon>Agaonidae</taxon>
        <taxon>Agaoninae</taxon>
        <taxon>Ceratosolen</taxon>
    </lineage>
</organism>
<gene>
    <name evidence="4" type="primary">LOC105368856</name>
</gene>
<accession>A0AAJ6YXR5</accession>
<sequence>MEPRVIGALAFLTIAGAAAPRTYDQRQEGRVNVQIDIKDVQILALVDSDTIDDYVNYDYPYDYADFTIKPRPTTGKPAANETSNGTSTTTEEETWSVWPTRPTASTTTPEASMTSVTSSSGPLDDESPPATILVSIEAESQQSPTTTTMSSELHEETRPKRPLEDAAEPRKRCPAGFLLKSGRCFKRRLSIISPRLAMMKLAPTLLRNSNASKSNLTTEGS</sequence>
<evidence type="ECO:0000256" key="1">
    <source>
        <dbReference type="SAM" id="MobiDB-lite"/>
    </source>
</evidence>
<keyword evidence="2" id="KW-0732">Signal</keyword>
<dbReference type="AlphaFoldDB" id="A0AAJ6YXR5"/>
<feature type="compositionally biased region" description="Low complexity" evidence="1">
    <location>
        <begin position="80"/>
        <end position="89"/>
    </location>
</feature>
<dbReference type="RefSeq" id="XP_011506287.1">
    <property type="nucleotide sequence ID" value="XM_011507985.1"/>
</dbReference>
<evidence type="ECO:0000313" key="4">
    <source>
        <dbReference type="RefSeq" id="XP_011506287.1"/>
    </source>
</evidence>
<feature type="compositionally biased region" description="Low complexity" evidence="1">
    <location>
        <begin position="140"/>
        <end position="151"/>
    </location>
</feature>
<keyword evidence="3" id="KW-1185">Reference proteome</keyword>
<dbReference type="KEGG" id="csol:105368856"/>
<protein>
    <submittedName>
        <fullName evidence="4">Acriflavine sensitivity control protein acr-2-like</fullName>
    </submittedName>
</protein>
<evidence type="ECO:0000256" key="2">
    <source>
        <dbReference type="SAM" id="SignalP"/>
    </source>
</evidence>
<feature type="chain" id="PRO_5042509835" evidence="2">
    <location>
        <begin position="19"/>
        <end position="221"/>
    </location>
</feature>
<proteinExistence type="predicted"/>
<feature type="region of interest" description="Disordered" evidence="1">
    <location>
        <begin position="69"/>
        <end position="169"/>
    </location>
</feature>
<evidence type="ECO:0000313" key="3">
    <source>
        <dbReference type="Proteomes" id="UP000695007"/>
    </source>
</evidence>
<dbReference type="GeneID" id="105368856"/>
<feature type="signal peptide" evidence="2">
    <location>
        <begin position="1"/>
        <end position="18"/>
    </location>
</feature>
<feature type="compositionally biased region" description="Polar residues" evidence="1">
    <location>
        <begin position="102"/>
        <end position="121"/>
    </location>
</feature>
<reference evidence="4" key="1">
    <citation type="submission" date="2025-08" db="UniProtKB">
        <authorList>
            <consortium name="RefSeq"/>
        </authorList>
    </citation>
    <scope>IDENTIFICATION</scope>
</reference>